<keyword evidence="1" id="KW-0812">Transmembrane</keyword>
<dbReference type="InterPro" id="IPR027890">
    <property type="entry name" value="DUF4491"/>
</dbReference>
<name>A0A4P8L3X2_9BACT</name>
<dbReference type="RefSeq" id="WP_137424873.1">
    <property type="nucleotide sequence ID" value="NZ_CP040098.1"/>
</dbReference>
<keyword evidence="1" id="KW-1133">Transmembrane helix</keyword>
<feature type="transmembrane region" description="Helical" evidence="1">
    <location>
        <begin position="58"/>
        <end position="76"/>
    </location>
</feature>
<dbReference type="OrthoDB" id="9814848at2"/>
<feature type="transmembrane region" description="Helical" evidence="1">
    <location>
        <begin position="6"/>
        <end position="23"/>
    </location>
</feature>
<evidence type="ECO:0000256" key="1">
    <source>
        <dbReference type="SAM" id="Phobius"/>
    </source>
</evidence>
<dbReference type="KEGG" id="dax:FDQ92_10675"/>
<sequence>MNLFGLIMGAVTVLAIGFCHILVMKGEYYWGIRWWPALLFGGSFLILVSLLIDDTFLCGGFGILGFSLLWSIYELFKQKERVKKGWFPKNPKRKDDDL</sequence>
<keyword evidence="1" id="KW-0472">Membrane</keyword>
<feature type="transmembrane region" description="Helical" evidence="1">
    <location>
        <begin position="35"/>
        <end position="52"/>
    </location>
</feature>
<dbReference type="EMBL" id="CP040098">
    <property type="protein sequence ID" value="QCQ22589.1"/>
    <property type="molecule type" value="Genomic_DNA"/>
</dbReference>
<evidence type="ECO:0000313" key="3">
    <source>
        <dbReference type="Proteomes" id="UP000298602"/>
    </source>
</evidence>
<reference evidence="2 3" key="2">
    <citation type="submission" date="2019-05" db="EMBL/GenBank/DDBJ databases">
        <authorList>
            <person name="Suflita J.M."/>
            <person name="Marks C.R."/>
        </authorList>
    </citation>
    <scope>NUCLEOTIDE SEQUENCE [LARGE SCALE GENOMIC DNA]</scope>
    <source>
        <strain evidence="2 3">ALDC</strain>
    </source>
</reference>
<protein>
    <submittedName>
        <fullName evidence="2">DUF4491 family protein</fullName>
    </submittedName>
</protein>
<dbReference type="Proteomes" id="UP000298602">
    <property type="component" value="Chromosome"/>
</dbReference>
<dbReference type="Pfam" id="PF14898">
    <property type="entry name" value="DUF4491"/>
    <property type="match status" value="1"/>
</dbReference>
<accession>A0A4P8L3X2</accession>
<proteinExistence type="predicted"/>
<evidence type="ECO:0000313" key="2">
    <source>
        <dbReference type="EMBL" id="QCQ22589.1"/>
    </source>
</evidence>
<dbReference type="AlphaFoldDB" id="A0A4P8L3X2"/>
<gene>
    <name evidence="2" type="ORF">FDQ92_10675</name>
</gene>
<reference evidence="2 3" key="1">
    <citation type="submission" date="2019-05" db="EMBL/GenBank/DDBJ databases">
        <title>The Complete Genome Sequence of the n-alkane-degrading Desulfoglaeba alkanexedens ALDC reveals multiple alkylsuccinate synthase gene clusters.</title>
        <authorList>
            <person name="Callaghan A.V."/>
            <person name="Davidova I.A."/>
            <person name="Duncan K.E."/>
            <person name="Morris B."/>
            <person name="McInerney M.J."/>
        </authorList>
    </citation>
    <scope>NUCLEOTIDE SEQUENCE [LARGE SCALE GENOMIC DNA]</scope>
    <source>
        <strain evidence="2 3">ALDC</strain>
    </source>
</reference>
<keyword evidence="3" id="KW-1185">Reference proteome</keyword>
<organism evidence="2 3">
    <name type="scientific">Desulfoglaeba alkanexedens ALDC</name>
    <dbReference type="NCBI Taxonomy" id="980445"/>
    <lineage>
        <taxon>Bacteria</taxon>
        <taxon>Pseudomonadati</taxon>
        <taxon>Thermodesulfobacteriota</taxon>
        <taxon>Syntrophobacteria</taxon>
        <taxon>Syntrophobacterales</taxon>
        <taxon>Syntrophobacteraceae</taxon>
        <taxon>Desulfoglaeba</taxon>
    </lineage>
</organism>